<dbReference type="Pfam" id="PF06835">
    <property type="entry name" value="LptC"/>
    <property type="match status" value="1"/>
</dbReference>
<accession>A0A7X6GZ86</accession>
<evidence type="ECO:0000313" key="2">
    <source>
        <dbReference type="EMBL" id="NKX45126.1"/>
    </source>
</evidence>
<gene>
    <name evidence="2" type="ORF">HCU73_11025</name>
</gene>
<comment type="caution">
    <text evidence="2">The sequence shown here is derived from an EMBL/GenBank/DDBJ whole genome shotgun (WGS) entry which is preliminary data.</text>
</comment>
<sequence length="199" mass="20925">MAAPNRYSTLIAWTKVALPLIALALLSTLFLFSRTPNPEDALPFAAVDVEQLAREQRLSRPRFAGTMEDGREVTLVAETAAPATTNPNLILLTEVETRVTLGAGDRLTLTAATGDIDLAAQRVDLAGTVDAATTAGFALRSERVTVAMDTMRLAAPGPVVLTGPGMTLEAGAMEITGPEGQAFLSFTGGVRLLYQPGDQ</sequence>
<reference evidence="2 3" key="1">
    <citation type="submission" date="2020-04" db="EMBL/GenBank/DDBJ databases">
        <authorList>
            <person name="Yoon J."/>
        </authorList>
    </citation>
    <scope>NUCLEOTIDE SEQUENCE [LARGE SCALE GENOMIC DNA]</scope>
    <source>
        <strain evidence="2 3">KMU-115</strain>
    </source>
</reference>
<keyword evidence="1" id="KW-0472">Membrane</keyword>
<dbReference type="EMBL" id="JAAZQQ010000003">
    <property type="protein sequence ID" value="NKX45126.1"/>
    <property type="molecule type" value="Genomic_DNA"/>
</dbReference>
<dbReference type="InterPro" id="IPR010664">
    <property type="entry name" value="LipoPS_assembly_LptC-rel"/>
</dbReference>
<dbReference type="AlphaFoldDB" id="A0A7X6GZ86"/>
<proteinExistence type="predicted"/>
<dbReference type="Proteomes" id="UP000526408">
    <property type="component" value="Unassembled WGS sequence"/>
</dbReference>
<protein>
    <submittedName>
        <fullName evidence="2">LPS export ABC transporter periplasmic protein LptC</fullName>
    </submittedName>
</protein>
<name>A0A7X6GZ86_9RHOB</name>
<keyword evidence="1" id="KW-1133">Transmembrane helix</keyword>
<keyword evidence="3" id="KW-1185">Reference proteome</keyword>
<evidence type="ECO:0000256" key="1">
    <source>
        <dbReference type="SAM" id="Phobius"/>
    </source>
</evidence>
<feature type="transmembrane region" description="Helical" evidence="1">
    <location>
        <begin position="12"/>
        <end position="32"/>
    </location>
</feature>
<dbReference type="RefSeq" id="WP_168623512.1">
    <property type="nucleotide sequence ID" value="NZ_JAAZQQ010000003.1"/>
</dbReference>
<organism evidence="2 3">
    <name type="scientific">Roseicyclus persicicus</name>
    <dbReference type="NCBI Taxonomy" id="2650661"/>
    <lineage>
        <taxon>Bacteria</taxon>
        <taxon>Pseudomonadati</taxon>
        <taxon>Pseudomonadota</taxon>
        <taxon>Alphaproteobacteria</taxon>
        <taxon>Rhodobacterales</taxon>
        <taxon>Roseobacteraceae</taxon>
        <taxon>Roseicyclus</taxon>
    </lineage>
</organism>
<evidence type="ECO:0000313" key="3">
    <source>
        <dbReference type="Proteomes" id="UP000526408"/>
    </source>
</evidence>
<keyword evidence="1" id="KW-0812">Transmembrane</keyword>